<reference evidence="2" key="2">
    <citation type="journal article" date="2022" name="Res Sq">
        <title>Comparative Genomics Reveals Insights into the Divergent Evolution of Astigmatic Mites and Household Pest Adaptations.</title>
        <authorList>
            <person name="Xiong Q."/>
            <person name="Wan A.T.-Y."/>
            <person name="Liu X.-Y."/>
            <person name="Fung C.S.-H."/>
            <person name="Xiao X."/>
            <person name="Malainual N."/>
            <person name="Hou J."/>
            <person name="Wang L."/>
            <person name="Wang M."/>
            <person name="Yang K."/>
            <person name="Cui Y."/>
            <person name="Leung E."/>
            <person name="Nong W."/>
            <person name="Shin S.-K."/>
            <person name="Au S."/>
            <person name="Jeong K.Y."/>
            <person name="Chew F.T."/>
            <person name="Hui J."/>
            <person name="Leung T.F."/>
            <person name="Tungtrongchitr A."/>
            <person name="Zhong N."/>
            <person name="Liu Z."/>
            <person name="Tsui S."/>
        </authorList>
    </citation>
    <scope>NUCLEOTIDE SEQUENCE</scope>
    <source>
        <strain evidence="2">Derf</strain>
        <tissue evidence="2">Whole organism</tissue>
    </source>
</reference>
<accession>A0A922I123</accession>
<sequence>MDIRTYRDGSDVDDYTKENNEQKKTRNQMTDICEIKLKLDSVNHVKKQNRHVERDGRNFRFLFLFFLFSNKNQIKQEKKKKYPDDNMLILY</sequence>
<name>A0A922I123_DERFA</name>
<organism evidence="2 3">
    <name type="scientific">Dermatophagoides farinae</name>
    <name type="common">American house dust mite</name>
    <dbReference type="NCBI Taxonomy" id="6954"/>
    <lineage>
        <taxon>Eukaryota</taxon>
        <taxon>Metazoa</taxon>
        <taxon>Ecdysozoa</taxon>
        <taxon>Arthropoda</taxon>
        <taxon>Chelicerata</taxon>
        <taxon>Arachnida</taxon>
        <taxon>Acari</taxon>
        <taxon>Acariformes</taxon>
        <taxon>Sarcoptiformes</taxon>
        <taxon>Astigmata</taxon>
        <taxon>Psoroptidia</taxon>
        <taxon>Analgoidea</taxon>
        <taxon>Pyroglyphidae</taxon>
        <taxon>Dermatophagoidinae</taxon>
        <taxon>Dermatophagoides</taxon>
    </lineage>
</organism>
<keyword evidence="3" id="KW-1185">Reference proteome</keyword>
<evidence type="ECO:0000313" key="2">
    <source>
        <dbReference type="EMBL" id="KAH9511906.1"/>
    </source>
</evidence>
<dbReference type="EMBL" id="ASGP02000004">
    <property type="protein sequence ID" value="KAH9511906.1"/>
    <property type="molecule type" value="Genomic_DNA"/>
</dbReference>
<feature type="compositionally biased region" description="Basic and acidic residues" evidence="1">
    <location>
        <begin position="1"/>
        <end position="24"/>
    </location>
</feature>
<proteinExistence type="predicted"/>
<protein>
    <submittedName>
        <fullName evidence="2">Uncharacterized protein</fullName>
    </submittedName>
</protein>
<evidence type="ECO:0000313" key="3">
    <source>
        <dbReference type="Proteomes" id="UP000790347"/>
    </source>
</evidence>
<evidence type="ECO:0000256" key="1">
    <source>
        <dbReference type="SAM" id="MobiDB-lite"/>
    </source>
</evidence>
<comment type="caution">
    <text evidence="2">The sequence shown here is derived from an EMBL/GenBank/DDBJ whole genome shotgun (WGS) entry which is preliminary data.</text>
</comment>
<feature type="region of interest" description="Disordered" evidence="1">
    <location>
        <begin position="1"/>
        <end position="27"/>
    </location>
</feature>
<dbReference type="Proteomes" id="UP000790347">
    <property type="component" value="Unassembled WGS sequence"/>
</dbReference>
<dbReference type="AlphaFoldDB" id="A0A922I123"/>
<reference evidence="2" key="1">
    <citation type="submission" date="2013-05" db="EMBL/GenBank/DDBJ databases">
        <authorList>
            <person name="Yim A.K.Y."/>
            <person name="Chan T.F."/>
            <person name="Ji K.M."/>
            <person name="Liu X.Y."/>
            <person name="Zhou J.W."/>
            <person name="Li R.Q."/>
            <person name="Yang K.Y."/>
            <person name="Li J."/>
            <person name="Li M."/>
            <person name="Law P.T.W."/>
            <person name="Wu Y.L."/>
            <person name="Cai Z.L."/>
            <person name="Qin H."/>
            <person name="Bao Y."/>
            <person name="Leung R.K.K."/>
            <person name="Ng P.K.S."/>
            <person name="Zou J."/>
            <person name="Zhong X.J."/>
            <person name="Ran P.X."/>
            <person name="Zhong N.S."/>
            <person name="Liu Z.G."/>
            <person name="Tsui S.K.W."/>
        </authorList>
    </citation>
    <scope>NUCLEOTIDE SEQUENCE</scope>
    <source>
        <strain evidence="2">Derf</strain>
        <tissue evidence="2">Whole organism</tissue>
    </source>
</reference>
<gene>
    <name evidence="2" type="ORF">DERF_010330</name>
</gene>